<accession>A0A0G9H7D5</accession>
<dbReference type="InterPro" id="IPR002818">
    <property type="entry name" value="DJ-1/PfpI"/>
</dbReference>
<dbReference type="SUPFAM" id="SSF52317">
    <property type="entry name" value="Class I glutamine amidotransferase-like"/>
    <property type="match status" value="1"/>
</dbReference>
<name>A0A0G9H7D5_9GAMM</name>
<dbReference type="EMBL" id="JPLA01000010">
    <property type="protein sequence ID" value="KLD65119.1"/>
    <property type="molecule type" value="Genomic_DNA"/>
</dbReference>
<dbReference type="PATRIC" id="fig|1440762.4.peg.174"/>
<sequence length="205" mass="22185">MRDTVYFLAFDGFADWHAAHALCEIRRPGDWQLKTVGFSMQPVLSMAGLRVVPELTLDELDLRRAALLIVPGGYLWEHGYGDEVVQAVGRLHAAGVPVAAVDSGVLVLARAGLLDACRHTGSWPGHIGTHVPAYAGAEQYDANALAVSDQGVITASQLGSVEFAREVIRTLDLYNPSDREHWYRMFKHALPPPWCAGDAATAVAA</sequence>
<gene>
    <name evidence="2" type="ORF">Y882_04270</name>
</gene>
<dbReference type="Proteomes" id="UP000035481">
    <property type="component" value="Unassembled WGS sequence"/>
</dbReference>
<organism evidence="2 3">
    <name type="scientific">Dyella japonica DSM 16301</name>
    <dbReference type="NCBI Taxonomy" id="1440762"/>
    <lineage>
        <taxon>Bacteria</taxon>
        <taxon>Pseudomonadati</taxon>
        <taxon>Pseudomonadota</taxon>
        <taxon>Gammaproteobacteria</taxon>
        <taxon>Lysobacterales</taxon>
        <taxon>Rhodanobacteraceae</taxon>
        <taxon>Dyella</taxon>
    </lineage>
</organism>
<dbReference type="Pfam" id="PF01965">
    <property type="entry name" value="DJ-1_PfpI"/>
    <property type="match status" value="1"/>
</dbReference>
<dbReference type="InterPro" id="IPR052158">
    <property type="entry name" value="INH-QAR"/>
</dbReference>
<evidence type="ECO:0000259" key="1">
    <source>
        <dbReference type="Pfam" id="PF01965"/>
    </source>
</evidence>
<evidence type="ECO:0000313" key="3">
    <source>
        <dbReference type="Proteomes" id="UP000035481"/>
    </source>
</evidence>
<dbReference type="RefSeq" id="WP_046970635.1">
    <property type="nucleotide sequence ID" value="NZ_JPLA01000010.1"/>
</dbReference>
<feature type="domain" description="DJ-1/PfpI" evidence="1">
    <location>
        <begin position="4"/>
        <end position="169"/>
    </location>
</feature>
<dbReference type="InterPro" id="IPR029062">
    <property type="entry name" value="Class_I_gatase-like"/>
</dbReference>
<dbReference type="OrthoDB" id="6003696at2"/>
<dbReference type="Gene3D" id="3.40.50.880">
    <property type="match status" value="1"/>
</dbReference>
<comment type="caution">
    <text evidence="2">The sequence shown here is derived from an EMBL/GenBank/DDBJ whole genome shotgun (WGS) entry which is preliminary data.</text>
</comment>
<reference evidence="2 3" key="1">
    <citation type="journal article" date="2015" name="Antonie Van Leeuwenhoek">
        <title>A phylogenomic and molecular marker based taxonomic framework for the order Xanthomonadales: proposal to transfer the families Algiphilaceae and Solimonadaceae to the order Nevskiales ord. nov. and to create a new family within the order Xanthomonadales, the family Rhodanobacteraceae fam. nov., containing the genus Rhodanobacter and its closest relatives.</title>
        <authorList>
            <person name="Naushad S."/>
            <person name="Adeolu M."/>
            <person name="Wong S."/>
            <person name="Sohail M."/>
            <person name="Schellhorn H.E."/>
            <person name="Gupta R.S."/>
        </authorList>
    </citation>
    <scope>NUCLEOTIDE SEQUENCE [LARGE SCALE GENOMIC DNA]</scope>
    <source>
        <strain evidence="2 3">DSM 16301</strain>
    </source>
</reference>
<dbReference type="AlphaFoldDB" id="A0A0G9H7D5"/>
<evidence type="ECO:0000313" key="2">
    <source>
        <dbReference type="EMBL" id="KLD65119.1"/>
    </source>
</evidence>
<dbReference type="PANTHER" id="PTHR43130">
    <property type="entry name" value="ARAC-FAMILY TRANSCRIPTIONAL REGULATOR"/>
    <property type="match status" value="1"/>
</dbReference>
<dbReference type="STRING" id="1440762.Y882_04270"/>
<dbReference type="PANTHER" id="PTHR43130:SF3">
    <property type="entry name" value="HTH-TYPE TRANSCRIPTIONAL REGULATOR RV1931C"/>
    <property type="match status" value="1"/>
</dbReference>
<protein>
    <submittedName>
        <fullName evidence="2">Thiamine biosynthesis protein ThiJ</fullName>
    </submittedName>
</protein>
<proteinExistence type="predicted"/>